<name>A0A1Y2ANM8_9TREE</name>
<keyword evidence="3" id="KW-1185">Reference proteome</keyword>
<proteinExistence type="predicted"/>
<accession>A0A1Y2ANM8</accession>
<feature type="compositionally biased region" description="Low complexity" evidence="1">
    <location>
        <begin position="58"/>
        <end position="78"/>
    </location>
</feature>
<dbReference type="InParanoid" id="A0A1Y2ANM8"/>
<feature type="region of interest" description="Disordered" evidence="1">
    <location>
        <begin position="1"/>
        <end position="86"/>
    </location>
</feature>
<evidence type="ECO:0000313" key="2">
    <source>
        <dbReference type="EMBL" id="ORY23817.1"/>
    </source>
</evidence>
<dbReference type="EMBL" id="MCFC01000075">
    <property type="protein sequence ID" value="ORY23817.1"/>
    <property type="molecule type" value="Genomic_DNA"/>
</dbReference>
<comment type="caution">
    <text evidence="2">The sequence shown here is derived from an EMBL/GenBank/DDBJ whole genome shotgun (WGS) entry which is preliminary data.</text>
</comment>
<organism evidence="2 3">
    <name type="scientific">Naematelia encephala</name>
    <dbReference type="NCBI Taxonomy" id="71784"/>
    <lineage>
        <taxon>Eukaryota</taxon>
        <taxon>Fungi</taxon>
        <taxon>Dikarya</taxon>
        <taxon>Basidiomycota</taxon>
        <taxon>Agaricomycotina</taxon>
        <taxon>Tremellomycetes</taxon>
        <taxon>Tremellales</taxon>
        <taxon>Naemateliaceae</taxon>
        <taxon>Naematelia</taxon>
    </lineage>
</organism>
<feature type="compositionally biased region" description="Polar residues" evidence="1">
    <location>
        <begin position="10"/>
        <end position="30"/>
    </location>
</feature>
<dbReference type="AlphaFoldDB" id="A0A1Y2ANM8"/>
<gene>
    <name evidence="2" type="ORF">BCR39DRAFT_590853</name>
</gene>
<feature type="region of interest" description="Disordered" evidence="1">
    <location>
        <begin position="233"/>
        <end position="258"/>
    </location>
</feature>
<evidence type="ECO:0000256" key="1">
    <source>
        <dbReference type="SAM" id="MobiDB-lite"/>
    </source>
</evidence>
<sequence>MSVESVDGASGTTESDNFRMGQQSTPQPSNFDGDGCTAIASQLPSQVSTLLSPTGQMSTPLTSSPSQTPHSPTSQLSTRPLLSPSQLTDATSLKTDTSVTQCIPHELSRLFVEGGLNDDRARSIMPSALMRTQINKQLRETTLSRLRDPTTAQKFVEFAFKLPRKWRPKEPDAHILEFEGLMSRASDKLTVDMTLPGCSEQRWRFPYGEGLDTVTFKAGSNFKKVDSFARRGLGGTAFHNPQRPDGPDGQGTDEDPALGKLPEVLRKCHNVTAVIQVSSLDPEAREYPESERRLFLTPKQPLMSSTDLHHRDFGLALTLCNDTTVVDLSNVNEVTVAALTFMAESWAETLAYNDHWKLKFLLPRSTETNPPATNSSLRSDLSQLFRFPEKKGNPIPDNDHRFDPEQCLRDQIRDEARSAYFPASFAADGGITDWRPGTEADANRVVDTQIEFTRSPYQAHRSLRST</sequence>
<feature type="compositionally biased region" description="Polar residues" evidence="1">
    <location>
        <begin position="39"/>
        <end position="57"/>
    </location>
</feature>
<protein>
    <submittedName>
        <fullName evidence="2">Uncharacterized protein</fullName>
    </submittedName>
</protein>
<dbReference type="Proteomes" id="UP000193986">
    <property type="component" value="Unassembled WGS sequence"/>
</dbReference>
<reference evidence="2 3" key="1">
    <citation type="submission" date="2016-07" db="EMBL/GenBank/DDBJ databases">
        <title>Pervasive Adenine N6-methylation of Active Genes in Fungi.</title>
        <authorList>
            <consortium name="DOE Joint Genome Institute"/>
            <person name="Mondo S.J."/>
            <person name="Dannebaum R.O."/>
            <person name="Kuo R.C."/>
            <person name="Labutti K."/>
            <person name="Haridas S."/>
            <person name="Kuo A."/>
            <person name="Salamov A."/>
            <person name="Ahrendt S.R."/>
            <person name="Lipzen A."/>
            <person name="Sullivan W."/>
            <person name="Andreopoulos W.B."/>
            <person name="Clum A."/>
            <person name="Lindquist E."/>
            <person name="Daum C."/>
            <person name="Ramamoorthy G.K."/>
            <person name="Gryganskyi A."/>
            <person name="Culley D."/>
            <person name="Magnuson J.K."/>
            <person name="James T.Y."/>
            <person name="O'Malley M.A."/>
            <person name="Stajich J.E."/>
            <person name="Spatafora J.W."/>
            <person name="Visel A."/>
            <person name="Grigoriev I.V."/>
        </authorList>
    </citation>
    <scope>NUCLEOTIDE SEQUENCE [LARGE SCALE GENOMIC DNA]</scope>
    <source>
        <strain evidence="2 3">68-887.2</strain>
    </source>
</reference>
<evidence type="ECO:0000313" key="3">
    <source>
        <dbReference type="Proteomes" id="UP000193986"/>
    </source>
</evidence>